<dbReference type="Gene3D" id="1.25.40.390">
    <property type="match status" value="1"/>
</dbReference>
<dbReference type="EMBL" id="JAGKSB010000010">
    <property type="protein sequence ID" value="MBP3943823.1"/>
    <property type="molecule type" value="Genomic_DNA"/>
</dbReference>
<dbReference type="RefSeq" id="WP_353547323.1">
    <property type="nucleotide sequence ID" value="NZ_JAGKSB010000010.1"/>
</dbReference>
<reference evidence="9" key="1">
    <citation type="submission" date="2021-03" db="EMBL/GenBank/DDBJ databases">
        <authorList>
            <person name="Lu T."/>
            <person name="Wang Q."/>
            <person name="Han X."/>
        </authorList>
    </citation>
    <scope>NUCLEOTIDE SEQUENCE</scope>
    <source>
        <strain evidence="9">WQ 2009</strain>
    </source>
</reference>
<keyword evidence="4" id="KW-0472">Membrane</keyword>
<evidence type="ECO:0000256" key="6">
    <source>
        <dbReference type="SAM" id="SignalP"/>
    </source>
</evidence>
<evidence type="ECO:0000256" key="1">
    <source>
        <dbReference type="ARBA" id="ARBA00004442"/>
    </source>
</evidence>
<evidence type="ECO:0000313" key="9">
    <source>
        <dbReference type="EMBL" id="MBP3943823.1"/>
    </source>
</evidence>
<dbReference type="Pfam" id="PF14322">
    <property type="entry name" value="SusD-like_3"/>
    <property type="match status" value="1"/>
</dbReference>
<dbReference type="InterPro" id="IPR033985">
    <property type="entry name" value="SusD-like_N"/>
</dbReference>
<dbReference type="Proteomes" id="UP000679691">
    <property type="component" value="Unassembled WGS sequence"/>
</dbReference>
<dbReference type="PROSITE" id="PS51257">
    <property type="entry name" value="PROKAR_LIPOPROTEIN"/>
    <property type="match status" value="1"/>
</dbReference>
<gene>
    <name evidence="9" type="ORF">J5U18_09630</name>
</gene>
<feature type="chain" id="PRO_5035947186" evidence="6">
    <location>
        <begin position="22"/>
        <end position="452"/>
    </location>
</feature>
<keyword evidence="3 6" id="KW-0732">Signal</keyword>
<proteinExistence type="inferred from homology"/>
<feature type="domain" description="SusD-like N-terminal" evidence="8">
    <location>
        <begin position="56"/>
        <end position="222"/>
    </location>
</feature>
<sequence>MKINKLTIALAALSFSLLTSSCEKQLTLNPTGAISDGVSIVDASTARAAIIGAYSGLQDVYAHHYPTLGTMPADLVEFNGSLTEYLQLDQNSIPTDNVKTVSAYKALYKTINIANSVIAKIATVSDAALSTTERNTILGEAHFLRGLAYFDLGRGWGGVQLQLKPTENFDAIKGIKRSSLAETYAQVHKDLLEAERLLPEDNSTRNRAQKSVVRALKSRLFLYQENWAEAENYATQVINNTKYSLVESYSSFFAAPFLTTESVFELTFASNDRNTYWVYWYPSSLGGQWNIKPTNKVVTALLDPAQGGDRKALIKQLGNEYYGVLYNSISSSTDPAYLIRIAELYLIRAEARAQQGKLAAAAEDLNKIRNRSKVASYTLSSKAENAKGELLLAIENENALEFPFEAHRWFDLVRTKRAGAVLGLTNTNYWLFPLPFTDIQSDKDDVEQNPGY</sequence>
<dbReference type="Pfam" id="PF07980">
    <property type="entry name" value="SusD_RagB"/>
    <property type="match status" value="1"/>
</dbReference>
<comment type="caution">
    <text evidence="9">The sequence shown here is derived from an EMBL/GenBank/DDBJ whole genome shotgun (WGS) entry which is preliminary data.</text>
</comment>
<dbReference type="AlphaFoldDB" id="A0A8T4HBL7"/>
<evidence type="ECO:0000256" key="2">
    <source>
        <dbReference type="ARBA" id="ARBA00006275"/>
    </source>
</evidence>
<keyword evidence="5" id="KW-0998">Cell outer membrane</keyword>
<evidence type="ECO:0000259" key="7">
    <source>
        <dbReference type="Pfam" id="PF07980"/>
    </source>
</evidence>
<dbReference type="CDD" id="cd08977">
    <property type="entry name" value="SusD"/>
    <property type="match status" value="1"/>
</dbReference>
<dbReference type="GO" id="GO:0009279">
    <property type="term" value="C:cell outer membrane"/>
    <property type="evidence" value="ECO:0007669"/>
    <property type="project" value="UniProtKB-SubCell"/>
</dbReference>
<dbReference type="InterPro" id="IPR011990">
    <property type="entry name" value="TPR-like_helical_dom_sf"/>
</dbReference>
<evidence type="ECO:0000256" key="3">
    <source>
        <dbReference type="ARBA" id="ARBA00022729"/>
    </source>
</evidence>
<feature type="domain" description="RagB/SusD" evidence="7">
    <location>
        <begin position="329"/>
        <end position="418"/>
    </location>
</feature>
<name>A0A8T4HBL7_9SPHI</name>
<comment type="similarity">
    <text evidence="2">Belongs to the SusD family.</text>
</comment>
<evidence type="ECO:0000313" key="10">
    <source>
        <dbReference type="Proteomes" id="UP000679691"/>
    </source>
</evidence>
<evidence type="ECO:0000256" key="5">
    <source>
        <dbReference type="ARBA" id="ARBA00023237"/>
    </source>
</evidence>
<protein>
    <submittedName>
        <fullName evidence="9">RagB/SusD family nutrient uptake outer membrane protein</fullName>
    </submittedName>
</protein>
<accession>A0A8T4HBL7</accession>
<comment type="subcellular location">
    <subcellularLocation>
        <location evidence="1">Cell outer membrane</location>
    </subcellularLocation>
</comment>
<evidence type="ECO:0000256" key="4">
    <source>
        <dbReference type="ARBA" id="ARBA00023136"/>
    </source>
</evidence>
<evidence type="ECO:0000259" key="8">
    <source>
        <dbReference type="Pfam" id="PF14322"/>
    </source>
</evidence>
<dbReference type="InterPro" id="IPR012944">
    <property type="entry name" value="SusD_RagB_dom"/>
</dbReference>
<feature type="signal peptide" evidence="6">
    <location>
        <begin position="1"/>
        <end position="21"/>
    </location>
</feature>
<keyword evidence="10" id="KW-1185">Reference proteome</keyword>
<organism evidence="9 10">
    <name type="scientific">Rhinopithecimicrobium faecis</name>
    <dbReference type="NCBI Taxonomy" id="2820698"/>
    <lineage>
        <taxon>Bacteria</taxon>
        <taxon>Pseudomonadati</taxon>
        <taxon>Bacteroidota</taxon>
        <taxon>Sphingobacteriia</taxon>
        <taxon>Sphingobacteriales</taxon>
        <taxon>Sphingobacteriaceae</taxon>
        <taxon>Rhinopithecimicrobium</taxon>
    </lineage>
</organism>
<dbReference type="SUPFAM" id="SSF48452">
    <property type="entry name" value="TPR-like"/>
    <property type="match status" value="1"/>
</dbReference>